<name>A0A0B7IG46_9FLAO</name>
<accession>A0A0B7IG46</accession>
<gene>
    <name evidence="1" type="ORF">CCAN11_1840012</name>
</gene>
<protein>
    <submittedName>
        <fullName evidence="1">Uncharacterized protein</fullName>
    </submittedName>
</protein>
<proteinExistence type="predicted"/>
<sequence>MLGRSFVNSNSTNNSENTTELIAETKVVKIGFLSSTVN</sequence>
<evidence type="ECO:0000313" key="1">
    <source>
        <dbReference type="EMBL" id="CEN48938.1"/>
    </source>
</evidence>
<evidence type="ECO:0000313" key="2">
    <source>
        <dbReference type="Proteomes" id="UP000039370"/>
    </source>
</evidence>
<reference evidence="2" key="1">
    <citation type="submission" date="2015-01" db="EMBL/GenBank/DDBJ databases">
        <authorList>
            <person name="MANFREDI Pablo"/>
        </authorList>
    </citation>
    <scope>NUCLEOTIDE SEQUENCE [LARGE SCALE GENOMIC DNA]</scope>
    <source>
        <strain evidence="2">Cc11</strain>
    </source>
</reference>
<dbReference type="AlphaFoldDB" id="A0A0B7IG46"/>
<organism evidence="1 2">
    <name type="scientific">Capnocytophaga canimorsus</name>
    <dbReference type="NCBI Taxonomy" id="28188"/>
    <lineage>
        <taxon>Bacteria</taxon>
        <taxon>Pseudomonadati</taxon>
        <taxon>Bacteroidota</taxon>
        <taxon>Flavobacteriia</taxon>
        <taxon>Flavobacteriales</taxon>
        <taxon>Flavobacteriaceae</taxon>
        <taxon>Capnocytophaga</taxon>
    </lineage>
</organism>
<dbReference type="EMBL" id="CDOK01000095">
    <property type="protein sequence ID" value="CEN48938.1"/>
    <property type="molecule type" value="Genomic_DNA"/>
</dbReference>
<dbReference type="Proteomes" id="UP000039370">
    <property type="component" value="Unassembled WGS sequence"/>
</dbReference>